<dbReference type="EMBL" id="OV170224">
    <property type="protein sequence ID" value="CAH0724421.1"/>
    <property type="molecule type" value="Genomic_DNA"/>
</dbReference>
<dbReference type="Proteomes" id="UP000838878">
    <property type="component" value="Chromosome 4"/>
</dbReference>
<reference evidence="1" key="1">
    <citation type="submission" date="2021-12" db="EMBL/GenBank/DDBJ databases">
        <authorList>
            <person name="Martin H S."/>
        </authorList>
    </citation>
    <scope>NUCLEOTIDE SEQUENCE</scope>
</reference>
<dbReference type="AlphaFoldDB" id="A0A8J9YE65"/>
<name>A0A8J9YE65_9NEOP</name>
<feature type="non-terminal residue" evidence="1">
    <location>
        <position position="95"/>
    </location>
</feature>
<gene>
    <name evidence="1" type="ORF">BINO364_LOCUS10131</name>
</gene>
<evidence type="ECO:0000313" key="2">
    <source>
        <dbReference type="Proteomes" id="UP000838878"/>
    </source>
</evidence>
<proteinExistence type="predicted"/>
<sequence>MFNSNKIKATLINKLYLFINKSSVRNVCEETAALTKGTVHPRTEADAPALDYSRIDLMTMNGKPPFRSISLHARYCTAALFLANHPRICKCKNLG</sequence>
<dbReference type="OrthoDB" id="7482710at2759"/>
<protein>
    <submittedName>
        <fullName evidence="1">Uncharacterized protein</fullName>
    </submittedName>
</protein>
<keyword evidence="2" id="KW-1185">Reference proteome</keyword>
<evidence type="ECO:0000313" key="1">
    <source>
        <dbReference type="EMBL" id="CAH0724421.1"/>
    </source>
</evidence>
<organism evidence="1 2">
    <name type="scientific">Brenthis ino</name>
    <name type="common">lesser marbled fritillary</name>
    <dbReference type="NCBI Taxonomy" id="405034"/>
    <lineage>
        <taxon>Eukaryota</taxon>
        <taxon>Metazoa</taxon>
        <taxon>Ecdysozoa</taxon>
        <taxon>Arthropoda</taxon>
        <taxon>Hexapoda</taxon>
        <taxon>Insecta</taxon>
        <taxon>Pterygota</taxon>
        <taxon>Neoptera</taxon>
        <taxon>Endopterygota</taxon>
        <taxon>Lepidoptera</taxon>
        <taxon>Glossata</taxon>
        <taxon>Ditrysia</taxon>
        <taxon>Papilionoidea</taxon>
        <taxon>Nymphalidae</taxon>
        <taxon>Heliconiinae</taxon>
        <taxon>Argynnini</taxon>
        <taxon>Brenthis</taxon>
    </lineage>
</organism>
<accession>A0A8J9YE65</accession>